<accession>A0A7V0XEB4</accession>
<proteinExistence type="predicted"/>
<dbReference type="EMBL" id="DSBX01000031">
    <property type="protein sequence ID" value="HDQ98858.1"/>
    <property type="molecule type" value="Genomic_DNA"/>
</dbReference>
<reference evidence="1" key="1">
    <citation type="journal article" date="2020" name="mSystems">
        <title>Genome- and Community-Level Interaction Insights into Carbon Utilization and Element Cycling Functions of Hydrothermarchaeota in Hydrothermal Sediment.</title>
        <authorList>
            <person name="Zhou Z."/>
            <person name="Liu Y."/>
            <person name="Xu W."/>
            <person name="Pan J."/>
            <person name="Luo Z.H."/>
            <person name="Li M."/>
        </authorList>
    </citation>
    <scope>NUCLEOTIDE SEQUENCE [LARGE SCALE GENOMIC DNA]</scope>
    <source>
        <strain evidence="1">SpSt-1182</strain>
    </source>
</reference>
<name>A0A7V0XEB4_UNCW3</name>
<protein>
    <submittedName>
        <fullName evidence="1">VCBS repeat-containing protein</fullName>
    </submittedName>
</protein>
<comment type="caution">
    <text evidence="1">The sequence shown here is derived from an EMBL/GenBank/DDBJ whole genome shotgun (WGS) entry which is preliminary data.</text>
</comment>
<dbReference type="InterPro" id="IPR028994">
    <property type="entry name" value="Integrin_alpha_N"/>
</dbReference>
<dbReference type="Proteomes" id="UP000885672">
    <property type="component" value="Unassembled WGS sequence"/>
</dbReference>
<dbReference type="AlphaFoldDB" id="A0A7V0XEB4"/>
<dbReference type="SUPFAM" id="SSF69318">
    <property type="entry name" value="Integrin alpha N-terminal domain"/>
    <property type="match status" value="1"/>
</dbReference>
<sequence length="281" mass="30882">MALVLPASAPAAELRFKRVAYFERAAYVSAFHYIPIADATGDGLLEMAYAAGRTDSLTTNPPRWEIRRFHPWNRSEIVHSDTVPWPPPHGLNPGLFKPGAFGDWNGDGRLELVGYNWFIGDTVARCMVVMLQAPGPGRPPTELAWCYNHGYAPWSTLHLPGDLDGDGLSDLLVAADSDSVNGFLMLESDGNGGVRPVWTSWWFANYGLGFGDFNLNGRMNFVGAVHSRVNVFENTGDNQYELVYVDTLPVVNGGADVFTGDDVTRNGKPEFFVPFFRGYGG</sequence>
<evidence type="ECO:0000313" key="1">
    <source>
        <dbReference type="EMBL" id="HDQ98858.1"/>
    </source>
</evidence>
<feature type="non-terminal residue" evidence="1">
    <location>
        <position position="281"/>
    </location>
</feature>
<gene>
    <name evidence="1" type="ORF">ENN51_01025</name>
</gene>
<organism evidence="1">
    <name type="scientific">candidate division WOR-3 bacterium</name>
    <dbReference type="NCBI Taxonomy" id="2052148"/>
    <lineage>
        <taxon>Bacteria</taxon>
        <taxon>Bacteria division WOR-3</taxon>
    </lineage>
</organism>
<dbReference type="Gene3D" id="2.130.10.130">
    <property type="entry name" value="Integrin alpha, N-terminal"/>
    <property type="match status" value="1"/>
</dbReference>